<dbReference type="InterPro" id="IPR027417">
    <property type="entry name" value="P-loop_NTPase"/>
</dbReference>
<dbReference type="Proteomes" id="UP001310022">
    <property type="component" value="Unassembled WGS sequence"/>
</dbReference>
<dbReference type="FunFam" id="3.40.50.300:FF:000296">
    <property type="entry name" value="ATP-dependent DNA helicase RecQ"/>
    <property type="match status" value="1"/>
</dbReference>
<dbReference type="SMART" id="SM00490">
    <property type="entry name" value="HELICc"/>
    <property type="match status" value="1"/>
</dbReference>
<dbReference type="GO" id="GO:0003677">
    <property type="term" value="F:DNA binding"/>
    <property type="evidence" value="ECO:0007669"/>
    <property type="project" value="UniProtKB-KW"/>
</dbReference>
<evidence type="ECO:0000256" key="10">
    <source>
        <dbReference type="ARBA" id="ARBA00034808"/>
    </source>
</evidence>
<evidence type="ECO:0000256" key="2">
    <source>
        <dbReference type="ARBA" id="ARBA00022723"/>
    </source>
</evidence>
<dbReference type="SUPFAM" id="SSF52540">
    <property type="entry name" value="P-loop containing nucleoside triphosphate hydrolases"/>
    <property type="match status" value="1"/>
</dbReference>
<dbReference type="Pfam" id="PF16124">
    <property type="entry name" value="RecQ_Zn_bind"/>
    <property type="match status" value="1"/>
</dbReference>
<dbReference type="Pfam" id="PF00270">
    <property type="entry name" value="DEAD"/>
    <property type="match status" value="1"/>
</dbReference>
<dbReference type="EC" id="5.6.2.4" evidence="10"/>
<dbReference type="PROSITE" id="PS51194">
    <property type="entry name" value="HELICASE_CTER"/>
    <property type="match status" value="1"/>
</dbReference>
<evidence type="ECO:0000313" key="16">
    <source>
        <dbReference type="Proteomes" id="UP001310022"/>
    </source>
</evidence>
<dbReference type="GO" id="GO:0005524">
    <property type="term" value="F:ATP binding"/>
    <property type="evidence" value="ECO:0007669"/>
    <property type="project" value="UniProtKB-KW"/>
</dbReference>
<dbReference type="Gene3D" id="3.40.50.300">
    <property type="entry name" value="P-loop containing nucleotide triphosphate hydrolases"/>
    <property type="match status" value="2"/>
</dbReference>
<evidence type="ECO:0000256" key="6">
    <source>
        <dbReference type="ARBA" id="ARBA00022840"/>
    </source>
</evidence>
<dbReference type="EMBL" id="BQKE01000001">
    <property type="protein sequence ID" value="GJM60652.1"/>
    <property type="molecule type" value="Genomic_DNA"/>
</dbReference>
<keyword evidence="16" id="KW-1185">Reference proteome</keyword>
<dbReference type="InterPro" id="IPR011545">
    <property type="entry name" value="DEAD/DEAH_box_helicase_dom"/>
</dbReference>
<protein>
    <recommendedName>
        <fullName evidence="11">ATP-dependent DNA helicase RecQ</fullName>
        <ecNumber evidence="10">5.6.2.4</ecNumber>
    </recommendedName>
    <alternativeName>
        <fullName evidence="12">DNA 3'-5' helicase RecQ</fullName>
    </alternativeName>
</protein>
<keyword evidence="3" id="KW-0547">Nucleotide-binding</keyword>
<evidence type="ECO:0000259" key="13">
    <source>
        <dbReference type="PROSITE" id="PS51192"/>
    </source>
</evidence>
<feature type="domain" description="Helicase C-terminal" evidence="14">
    <location>
        <begin position="218"/>
        <end position="361"/>
    </location>
</feature>
<dbReference type="GO" id="GO:0005737">
    <property type="term" value="C:cytoplasm"/>
    <property type="evidence" value="ECO:0007669"/>
    <property type="project" value="TreeGrafter"/>
</dbReference>
<organism evidence="15 16">
    <name type="scientific">Persicobacter diffluens</name>
    <dbReference type="NCBI Taxonomy" id="981"/>
    <lineage>
        <taxon>Bacteria</taxon>
        <taxon>Pseudomonadati</taxon>
        <taxon>Bacteroidota</taxon>
        <taxon>Cytophagia</taxon>
        <taxon>Cytophagales</taxon>
        <taxon>Persicobacteraceae</taxon>
        <taxon>Persicobacter</taxon>
    </lineage>
</organism>
<dbReference type="InterPro" id="IPR032284">
    <property type="entry name" value="RecQ_Zn-bd"/>
</dbReference>
<dbReference type="Gene3D" id="1.10.10.10">
    <property type="entry name" value="Winged helix-like DNA-binding domain superfamily/Winged helix DNA-binding domain"/>
    <property type="match status" value="1"/>
</dbReference>
<keyword evidence="2" id="KW-0479">Metal-binding</keyword>
<dbReference type="PANTHER" id="PTHR13710:SF105">
    <property type="entry name" value="ATP-DEPENDENT DNA HELICASE Q1"/>
    <property type="match status" value="1"/>
</dbReference>
<dbReference type="GO" id="GO:0046872">
    <property type="term" value="F:metal ion binding"/>
    <property type="evidence" value="ECO:0007669"/>
    <property type="project" value="UniProtKB-KW"/>
</dbReference>
<evidence type="ECO:0000256" key="9">
    <source>
        <dbReference type="ARBA" id="ARBA00034617"/>
    </source>
</evidence>
<feature type="domain" description="Helicase ATP-binding" evidence="13">
    <location>
        <begin position="26"/>
        <end position="194"/>
    </location>
</feature>
<dbReference type="RefSeq" id="WP_338236359.1">
    <property type="nucleotide sequence ID" value="NZ_BQKE01000001.1"/>
</dbReference>
<comment type="catalytic activity">
    <reaction evidence="9">
        <text>Couples ATP hydrolysis with the unwinding of duplex DNA by translocating in the 3'-5' direction.</text>
        <dbReference type="EC" id="5.6.2.4"/>
    </reaction>
</comment>
<dbReference type="GO" id="GO:0009378">
    <property type="term" value="F:four-way junction helicase activity"/>
    <property type="evidence" value="ECO:0007669"/>
    <property type="project" value="TreeGrafter"/>
</dbReference>
<dbReference type="GO" id="GO:0006310">
    <property type="term" value="P:DNA recombination"/>
    <property type="evidence" value="ECO:0007669"/>
    <property type="project" value="InterPro"/>
</dbReference>
<dbReference type="GO" id="GO:0043138">
    <property type="term" value="F:3'-5' DNA helicase activity"/>
    <property type="evidence" value="ECO:0007669"/>
    <property type="project" value="UniProtKB-EC"/>
</dbReference>
<keyword evidence="8" id="KW-0413">Isomerase</keyword>
<evidence type="ECO:0000256" key="5">
    <source>
        <dbReference type="ARBA" id="ARBA00022806"/>
    </source>
</evidence>
<keyword evidence="4" id="KW-0378">Hydrolase</keyword>
<evidence type="ECO:0000256" key="3">
    <source>
        <dbReference type="ARBA" id="ARBA00022741"/>
    </source>
</evidence>
<reference evidence="15 16" key="1">
    <citation type="submission" date="2021-12" db="EMBL/GenBank/DDBJ databases">
        <title>Genome sequencing of bacteria with rrn-lacking chromosome and rrn-plasmid.</title>
        <authorList>
            <person name="Anda M."/>
            <person name="Iwasaki W."/>
        </authorList>
    </citation>
    <scope>NUCLEOTIDE SEQUENCE [LARGE SCALE GENOMIC DNA]</scope>
    <source>
        <strain evidence="15 16">NBRC 15940</strain>
    </source>
</reference>
<name>A0AAN4VWD6_9BACT</name>
<accession>A0AAN4VWD6</accession>
<evidence type="ECO:0000256" key="7">
    <source>
        <dbReference type="ARBA" id="ARBA00023125"/>
    </source>
</evidence>
<evidence type="ECO:0000256" key="12">
    <source>
        <dbReference type="ARBA" id="ARBA00044550"/>
    </source>
</evidence>
<dbReference type="InterPro" id="IPR001650">
    <property type="entry name" value="Helicase_C-like"/>
</dbReference>
<evidence type="ECO:0000256" key="8">
    <source>
        <dbReference type="ARBA" id="ARBA00023235"/>
    </source>
</evidence>
<dbReference type="AlphaFoldDB" id="A0AAN4VWD6"/>
<dbReference type="CDD" id="cd18794">
    <property type="entry name" value="SF2_C_RecQ"/>
    <property type="match status" value="1"/>
</dbReference>
<dbReference type="NCBIfam" id="TIGR00614">
    <property type="entry name" value="recQ_fam"/>
    <property type="match status" value="1"/>
</dbReference>
<evidence type="ECO:0000256" key="4">
    <source>
        <dbReference type="ARBA" id="ARBA00022801"/>
    </source>
</evidence>
<keyword evidence="5 15" id="KW-0347">Helicase</keyword>
<dbReference type="InterPro" id="IPR004589">
    <property type="entry name" value="DNA_helicase_ATP-dep_RecQ"/>
</dbReference>
<evidence type="ECO:0000256" key="11">
    <source>
        <dbReference type="ARBA" id="ARBA00044535"/>
    </source>
</evidence>
<keyword evidence="7" id="KW-0238">DNA-binding</keyword>
<dbReference type="InterPro" id="IPR014001">
    <property type="entry name" value="Helicase_ATP-bd"/>
</dbReference>
<dbReference type="SMART" id="SM00487">
    <property type="entry name" value="DEXDc"/>
    <property type="match status" value="1"/>
</dbReference>
<proteinExistence type="inferred from homology"/>
<dbReference type="CDD" id="cd17920">
    <property type="entry name" value="DEXHc_RecQ"/>
    <property type="match status" value="1"/>
</dbReference>
<dbReference type="GO" id="GO:0030894">
    <property type="term" value="C:replisome"/>
    <property type="evidence" value="ECO:0007669"/>
    <property type="project" value="TreeGrafter"/>
</dbReference>
<dbReference type="GO" id="GO:0043590">
    <property type="term" value="C:bacterial nucleoid"/>
    <property type="evidence" value="ECO:0007669"/>
    <property type="project" value="TreeGrafter"/>
</dbReference>
<dbReference type="Pfam" id="PF00271">
    <property type="entry name" value="Helicase_C"/>
    <property type="match status" value="1"/>
</dbReference>
<dbReference type="PROSITE" id="PS51192">
    <property type="entry name" value="HELICASE_ATP_BIND_1"/>
    <property type="match status" value="1"/>
</dbReference>
<evidence type="ECO:0000256" key="1">
    <source>
        <dbReference type="ARBA" id="ARBA00005446"/>
    </source>
</evidence>
<keyword evidence="6" id="KW-0067">ATP-binding</keyword>
<dbReference type="GO" id="GO:0016787">
    <property type="term" value="F:hydrolase activity"/>
    <property type="evidence" value="ECO:0007669"/>
    <property type="project" value="UniProtKB-KW"/>
</dbReference>
<evidence type="ECO:0000313" key="15">
    <source>
        <dbReference type="EMBL" id="GJM60652.1"/>
    </source>
</evidence>
<evidence type="ECO:0000259" key="14">
    <source>
        <dbReference type="PROSITE" id="PS51194"/>
    </source>
</evidence>
<comment type="similarity">
    <text evidence="1">Belongs to the helicase family. RecQ subfamily.</text>
</comment>
<dbReference type="GO" id="GO:0006281">
    <property type="term" value="P:DNA repair"/>
    <property type="evidence" value="ECO:0007669"/>
    <property type="project" value="TreeGrafter"/>
</dbReference>
<gene>
    <name evidence="15" type="ORF">PEDI_12040</name>
</gene>
<dbReference type="InterPro" id="IPR036388">
    <property type="entry name" value="WH-like_DNA-bd_sf"/>
</dbReference>
<dbReference type="PANTHER" id="PTHR13710">
    <property type="entry name" value="DNA HELICASE RECQ FAMILY MEMBER"/>
    <property type="match status" value="1"/>
</dbReference>
<comment type="caution">
    <text evidence="15">The sequence shown here is derived from an EMBL/GenBank/DDBJ whole genome shotgun (WGS) entry which is preliminary data.</text>
</comment>
<sequence>MPSQAKKILKQYWGYSQFRPLQEDIIQSVLEGHDTLALLPTGGGKSICFQVPGLVLGGLTLVISPLIALMQDQVSQLKKRGIKAAAIFSGMSSKEIDITLDNCRFGDISFLYISPERIQSPVFKERVLHMPVRLVAVDEAHCVSQWGYDFRPPYLQIPDLRNIFPTVPVIALTATATPQVQQDLLQKLQLVQARVFKKSFARDNLAYHVRMIEDKGNKMLTALRNIPGTAIVYMRSRQKCEQIAAWLQSKKISADYYHAGLSGEIRSKKQEAWINDQIRVMVATNAFGMGIDKPDVRLVIHLDLTDNLESYYQEAGRGGRDEQKAFALTLYNQQDINRLEQRWRDSQPSAKTIRTVYQAIANHYKIAIGAAKLASFPFDLPAFCEKFKLPPIQVHHAMKRLSDLGYIQLSESVWKPSRLSFLCNPKQMYELQVKNAEIDQITKALLRKHGGMLYGEYVNINEKRLAKSLQLKADLVINILKRLHQMGMVDYQAQSEAATLTFLEARHDALNLPLSMEESKRKAQQERKKLDAVLLYADEAVRCRQKVLQEYFGEENVKDCGQCDRCLERKQTTKTEEVNEETMRSSLLKALANGPLPLEELFALTAEGNEDNFKTAVQKLLREGSLFYNEAGKIDRK</sequence>